<reference evidence="1 2" key="1">
    <citation type="submission" date="2021-06" db="EMBL/GenBank/DDBJ databases">
        <title>Caerostris darwini draft genome.</title>
        <authorList>
            <person name="Kono N."/>
            <person name="Arakawa K."/>
        </authorList>
    </citation>
    <scope>NUCLEOTIDE SEQUENCE [LARGE SCALE GENOMIC DNA]</scope>
</reference>
<comment type="caution">
    <text evidence="1">The sequence shown here is derived from an EMBL/GenBank/DDBJ whole genome shotgun (WGS) entry which is preliminary data.</text>
</comment>
<organism evidence="1 2">
    <name type="scientific">Caerostris darwini</name>
    <dbReference type="NCBI Taxonomy" id="1538125"/>
    <lineage>
        <taxon>Eukaryota</taxon>
        <taxon>Metazoa</taxon>
        <taxon>Ecdysozoa</taxon>
        <taxon>Arthropoda</taxon>
        <taxon>Chelicerata</taxon>
        <taxon>Arachnida</taxon>
        <taxon>Araneae</taxon>
        <taxon>Araneomorphae</taxon>
        <taxon>Entelegynae</taxon>
        <taxon>Araneoidea</taxon>
        <taxon>Araneidae</taxon>
        <taxon>Caerostris</taxon>
    </lineage>
</organism>
<dbReference type="AlphaFoldDB" id="A0AAV4TYA1"/>
<protein>
    <submittedName>
        <fullName evidence="1">Uncharacterized protein</fullName>
    </submittedName>
</protein>
<keyword evidence="2" id="KW-1185">Reference proteome</keyword>
<name>A0AAV4TYA1_9ARAC</name>
<dbReference type="EMBL" id="BPLQ01010317">
    <property type="protein sequence ID" value="GIY49917.1"/>
    <property type="molecule type" value="Genomic_DNA"/>
</dbReference>
<evidence type="ECO:0000313" key="1">
    <source>
        <dbReference type="EMBL" id="GIY49917.1"/>
    </source>
</evidence>
<dbReference type="Proteomes" id="UP001054837">
    <property type="component" value="Unassembled WGS sequence"/>
</dbReference>
<gene>
    <name evidence="1" type="ORF">CDAR_310671</name>
</gene>
<evidence type="ECO:0000313" key="2">
    <source>
        <dbReference type="Proteomes" id="UP001054837"/>
    </source>
</evidence>
<sequence length="80" mass="8932">MVRGIRNCGTVNVMYNSSVLPHGKLNTQTTQTKHLAEANQRNDLTCFSLGQQSGVTVPQRERRIRKGVQAPWKEAAALIR</sequence>
<proteinExistence type="predicted"/>
<accession>A0AAV4TYA1</accession>